<evidence type="ECO:0000256" key="2">
    <source>
        <dbReference type="SAM" id="Phobius"/>
    </source>
</evidence>
<sequence>MKTLLRLPLLRLLAINLAIGITAAVVMIGGLMWLNPHHLRDLILADRAGGAAFGLLLFGLVVTFGSVAMGTAIMALGRPKDSEPRGGKPIALPATIPARAR</sequence>
<protein>
    <submittedName>
        <fullName evidence="3">Uncharacterized protein</fullName>
    </submittedName>
</protein>
<dbReference type="Proteomes" id="UP000263993">
    <property type="component" value="Unassembled WGS sequence"/>
</dbReference>
<keyword evidence="2" id="KW-1133">Transmembrane helix</keyword>
<feature type="transmembrane region" description="Helical" evidence="2">
    <location>
        <begin position="53"/>
        <end position="76"/>
    </location>
</feature>
<gene>
    <name evidence="3" type="ORF">DXH78_08790</name>
</gene>
<keyword evidence="2" id="KW-0472">Membrane</keyword>
<evidence type="ECO:0000313" key="3">
    <source>
        <dbReference type="EMBL" id="RDV04649.1"/>
    </source>
</evidence>
<dbReference type="OrthoDB" id="8242556at2"/>
<organism evidence="3 4">
    <name type="scientific">Undibacter mobilis</name>
    <dbReference type="NCBI Taxonomy" id="2292256"/>
    <lineage>
        <taxon>Bacteria</taxon>
        <taxon>Pseudomonadati</taxon>
        <taxon>Pseudomonadota</taxon>
        <taxon>Alphaproteobacteria</taxon>
        <taxon>Hyphomicrobiales</taxon>
        <taxon>Nitrobacteraceae</taxon>
        <taxon>Undibacter</taxon>
    </lineage>
</organism>
<feature type="transmembrane region" description="Helical" evidence="2">
    <location>
        <begin position="12"/>
        <end position="33"/>
    </location>
</feature>
<evidence type="ECO:0000313" key="4">
    <source>
        <dbReference type="Proteomes" id="UP000263993"/>
    </source>
</evidence>
<reference evidence="4" key="1">
    <citation type="submission" date="2018-08" db="EMBL/GenBank/DDBJ databases">
        <authorList>
            <person name="Kim S.-J."/>
            <person name="Jung G.-Y."/>
        </authorList>
    </citation>
    <scope>NUCLEOTIDE SEQUENCE [LARGE SCALE GENOMIC DNA]</scope>
    <source>
        <strain evidence="4">GY_H</strain>
    </source>
</reference>
<proteinExistence type="predicted"/>
<dbReference type="AlphaFoldDB" id="A0A371BAL3"/>
<feature type="region of interest" description="Disordered" evidence="1">
    <location>
        <begin position="79"/>
        <end position="101"/>
    </location>
</feature>
<keyword evidence="4" id="KW-1185">Reference proteome</keyword>
<comment type="caution">
    <text evidence="3">The sequence shown here is derived from an EMBL/GenBank/DDBJ whole genome shotgun (WGS) entry which is preliminary data.</text>
</comment>
<dbReference type="EMBL" id="QRGO01000001">
    <property type="protein sequence ID" value="RDV04649.1"/>
    <property type="molecule type" value="Genomic_DNA"/>
</dbReference>
<accession>A0A371BAL3</accession>
<dbReference type="RefSeq" id="WP_115516673.1">
    <property type="nucleotide sequence ID" value="NZ_QRGO01000001.1"/>
</dbReference>
<evidence type="ECO:0000256" key="1">
    <source>
        <dbReference type="SAM" id="MobiDB-lite"/>
    </source>
</evidence>
<name>A0A371BAL3_9BRAD</name>
<keyword evidence="2" id="KW-0812">Transmembrane</keyword>